<dbReference type="GO" id="GO:0016491">
    <property type="term" value="F:oxidoreductase activity"/>
    <property type="evidence" value="ECO:0007669"/>
    <property type="project" value="UniProtKB-KW"/>
</dbReference>
<name>A0A165CWQ0_EXIGL</name>
<dbReference type="Pfam" id="PF00106">
    <property type="entry name" value="adh_short"/>
    <property type="match status" value="1"/>
</dbReference>
<dbReference type="OrthoDB" id="191139at2759"/>
<reference evidence="3 4" key="1">
    <citation type="journal article" date="2016" name="Mol. Biol. Evol.">
        <title>Comparative Genomics of Early-Diverging Mushroom-Forming Fungi Provides Insights into the Origins of Lignocellulose Decay Capabilities.</title>
        <authorList>
            <person name="Nagy L.G."/>
            <person name="Riley R."/>
            <person name="Tritt A."/>
            <person name="Adam C."/>
            <person name="Daum C."/>
            <person name="Floudas D."/>
            <person name="Sun H."/>
            <person name="Yadav J.S."/>
            <person name="Pangilinan J."/>
            <person name="Larsson K.H."/>
            <person name="Matsuura K."/>
            <person name="Barry K."/>
            <person name="Labutti K."/>
            <person name="Kuo R."/>
            <person name="Ohm R.A."/>
            <person name="Bhattacharya S.S."/>
            <person name="Shirouzu T."/>
            <person name="Yoshinaga Y."/>
            <person name="Martin F.M."/>
            <person name="Grigoriev I.V."/>
            <person name="Hibbett D.S."/>
        </authorList>
    </citation>
    <scope>NUCLEOTIDE SEQUENCE [LARGE SCALE GENOMIC DNA]</scope>
    <source>
        <strain evidence="3 4">HHB12029</strain>
    </source>
</reference>
<comment type="similarity">
    <text evidence="1">Belongs to the short-chain dehydrogenases/reductases (SDR) family.</text>
</comment>
<dbReference type="PANTHER" id="PTHR24320:SF283">
    <property type="entry name" value="RETINOL DEHYDROGENASE 11"/>
    <property type="match status" value="1"/>
</dbReference>
<keyword evidence="2" id="KW-0560">Oxidoreductase</keyword>
<evidence type="ECO:0000313" key="4">
    <source>
        <dbReference type="Proteomes" id="UP000077266"/>
    </source>
</evidence>
<dbReference type="InterPro" id="IPR036291">
    <property type="entry name" value="NAD(P)-bd_dom_sf"/>
</dbReference>
<evidence type="ECO:0000256" key="2">
    <source>
        <dbReference type="ARBA" id="ARBA00023002"/>
    </source>
</evidence>
<accession>A0A165CWQ0</accession>
<evidence type="ECO:0000313" key="3">
    <source>
        <dbReference type="EMBL" id="KZV83313.1"/>
    </source>
</evidence>
<dbReference type="EMBL" id="KV426279">
    <property type="protein sequence ID" value="KZV83313.1"/>
    <property type="molecule type" value="Genomic_DNA"/>
</dbReference>
<sequence>MSNAFGWGTKNDEVVDAFADRVKGRVFLVTGPAPNGLGDAALRALALAHPATLLLVGRSPAKYAPVIDAIKAIDPAIVVRVYGVDFNVLQTVRDGACKILEENDRIDVVLNSAGVMRADLKYTVDGIEEHFQTCHVGHFLLTNLLIPLLKKSDEPRVVNVSNYSDYNFKNQDFIWFKGYGQAKLANLHFSKALAARGITSYALHPGVIHGTSLGPEFPPAILEQLRKGDFSKGVKTKELSHGASTALVAALDPKMGLKEKSGGWLEDCQLVTPVGDGHSKAGAPDELWKLSEKLVGQEFTF</sequence>
<dbReference type="AlphaFoldDB" id="A0A165CWQ0"/>
<dbReference type="STRING" id="1314781.A0A165CWQ0"/>
<organism evidence="3 4">
    <name type="scientific">Exidia glandulosa HHB12029</name>
    <dbReference type="NCBI Taxonomy" id="1314781"/>
    <lineage>
        <taxon>Eukaryota</taxon>
        <taxon>Fungi</taxon>
        <taxon>Dikarya</taxon>
        <taxon>Basidiomycota</taxon>
        <taxon>Agaricomycotina</taxon>
        <taxon>Agaricomycetes</taxon>
        <taxon>Auriculariales</taxon>
        <taxon>Exidiaceae</taxon>
        <taxon>Exidia</taxon>
    </lineage>
</organism>
<dbReference type="Proteomes" id="UP000077266">
    <property type="component" value="Unassembled WGS sequence"/>
</dbReference>
<proteinExistence type="inferred from homology"/>
<keyword evidence="4" id="KW-1185">Reference proteome</keyword>
<dbReference type="Gene3D" id="3.40.50.720">
    <property type="entry name" value="NAD(P)-binding Rossmann-like Domain"/>
    <property type="match status" value="1"/>
</dbReference>
<dbReference type="PANTHER" id="PTHR24320">
    <property type="entry name" value="RETINOL DEHYDROGENASE"/>
    <property type="match status" value="1"/>
</dbReference>
<dbReference type="InterPro" id="IPR002347">
    <property type="entry name" value="SDR_fam"/>
</dbReference>
<dbReference type="SUPFAM" id="SSF51735">
    <property type="entry name" value="NAD(P)-binding Rossmann-fold domains"/>
    <property type="match status" value="1"/>
</dbReference>
<evidence type="ECO:0000256" key="1">
    <source>
        <dbReference type="ARBA" id="ARBA00006484"/>
    </source>
</evidence>
<gene>
    <name evidence="3" type="ORF">EXIGLDRAFT_742173</name>
</gene>
<protein>
    <submittedName>
        <fullName evidence="3">NAD(P)-binding protein</fullName>
    </submittedName>
</protein>
<dbReference type="InParanoid" id="A0A165CWQ0"/>